<evidence type="ECO:0008006" key="6">
    <source>
        <dbReference type="Google" id="ProtNLM"/>
    </source>
</evidence>
<dbReference type="EMBL" id="QVEV01000026">
    <property type="protein sequence ID" value="RGC13925.1"/>
    <property type="molecule type" value="Genomic_DNA"/>
</dbReference>
<gene>
    <name evidence="4" type="ORF">DXA38_15645</name>
</gene>
<evidence type="ECO:0000313" key="5">
    <source>
        <dbReference type="Proteomes" id="UP000260025"/>
    </source>
</evidence>
<feature type="transmembrane region" description="Helical" evidence="3">
    <location>
        <begin position="29"/>
        <end position="52"/>
    </location>
</feature>
<keyword evidence="1" id="KW-0175">Coiled coil</keyword>
<evidence type="ECO:0000313" key="4">
    <source>
        <dbReference type="EMBL" id="RGC13925.1"/>
    </source>
</evidence>
<keyword evidence="3" id="KW-0472">Membrane</keyword>
<feature type="coiled-coil region" evidence="1">
    <location>
        <begin position="54"/>
        <end position="85"/>
    </location>
</feature>
<keyword evidence="3" id="KW-1133">Transmembrane helix</keyword>
<feature type="region of interest" description="Disordered" evidence="2">
    <location>
        <begin position="186"/>
        <end position="206"/>
    </location>
</feature>
<dbReference type="AlphaFoldDB" id="A0A3E2VTM0"/>
<feature type="compositionally biased region" description="Polar residues" evidence="2">
    <location>
        <begin position="186"/>
        <end position="195"/>
    </location>
</feature>
<organism evidence="4 5">
    <name type="scientific">Clostridium innocuum</name>
    <dbReference type="NCBI Taxonomy" id="1522"/>
    <lineage>
        <taxon>Bacteria</taxon>
        <taxon>Bacillati</taxon>
        <taxon>Bacillota</taxon>
        <taxon>Clostridia</taxon>
        <taxon>Eubacteriales</taxon>
        <taxon>Clostridiaceae</taxon>
        <taxon>Clostridium</taxon>
    </lineage>
</organism>
<reference evidence="4 5" key="1">
    <citation type="submission" date="2018-08" db="EMBL/GenBank/DDBJ databases">
        <title>A genome reference for cultivated species of the human gut microbiota.</title>
        <authorList>
            <person name="Zou Y."/>
            <person name="Xue W."/>
            <person name="Luo G."/>
        </authorList>
    </citation>
    <scope>NUCLEOTIDE SEQUENCE [LARGE SCALE GENOMIC DNA]</scope>
    <source>
        <strain evidence="4 5">OF01-2LB</strain>
    </source>
</reference>
<feature type="compositionally biased region" description="Low complexity" evidence="2">
    <location>
        <begin position="196"/>
        <end position="206"/>
    </location>
</feature>
<dbReference type="Proteomes" id="UP000260025">
    <property type="component" value="Unassembled WGS sequence"/>
</dbReference>
<accession>A0A3E2VTM0</accession>
<evidence type="ECO:0000256" key="3">
    <source>
        <dbReference type="SAM" id="Phobius"/>
    </source>
</evidence>
<name>A0A3E2VTM0_CLOIN</name>
<sequence>MAGKALKMKDIDLLKVYEKKQAFGKHPQYLKYVAPLLLFSVVVAMLFGWKFFENRSLSQNLTDIRQEIKQKKEALENDTQQQEYKQYIELRNTLTRLTVLRKNLSSYPKLQQNTFDNILLAADLSVNVVSFSYTRDSEIITLQTEADSADATEQFIRRLKSTGLFSEVTYSGYTLVEKTTETKVSSQSEKTTAAEANTDTKTNNTGDTAADELLKLLQEAAKTQEKEVVSTTTQAYTATVLCTLR</sequence>
<evidence type="ECO:0000256" key="2">
    <source>
        <dbReference type="SAM" id="MobiDB-lite"/>
    </source>
</evidence>
<keyword evidence="3" id="KW-0812">Transmembrane</keyword>
<protein>
    <recommendedName>
        <fullName evidence="6">Fimbrial assembly protein</fullName>
    </recommendedName>
</protein>
<comment type="caution">
    <text evidence="4">The sequence shown here is derived from an EMBL/GenBank/DDBJ whole genome shotgun (WGS) entry which is preliminary data.</text>
</comment>
<evidence type="ECO:0000256" key="1">
    <source>
        <dbReference type="SAM" id="Coils"/>
    </source>
</evidence>
<proteinExistence type="predicted"/>
<dbReference type="RefSeq" id="WP_117443982.1">
    <property type="nucleotide sequence ID" value="NZ_JAJFEN010000006.1"/>
</dbReference>